<dbReference type="SMART" id="SM00060">
    <property type="entry name" value="FN3"/>
    <property type="match status" value="1"/>
</dbReference>
<keyword evidence="1 2" id="KW-0732">Signal</keyword>
<protein>
    <submittedName>
        <fullName evidence="4">T9SS type A sorting domain-containing protein</fullName>
    </submittedName>
</protein>
<feature type="signal peptide" evidence="2">
    <location>
        <begin position="1"/>
        <end position="22"/>
    </location>
</feature>
<dbReference type="RefSeq" id="WP_249996575.1">
    <property type="nucleotide sequence ID" value="NZ_CP116221.1"/>
</dbReference>
<dbReference type="Gene3D" id="2.60.40.10">
    <property type="entry name" value="Immunoglobulins"/>
    <property type="match status" value="1"/>
</dbReference>
<dbReference type="InterPro" id="IPR003961">
    <property type="entry name" value="FN3_dom"/>
</dbReference>
<name>A0ABY7RXS6_9FLAO</name>
<accession>A0ABY7RXS6</accession>
<reference evidence="4 5" key="1">
    <citation type="submission" date="2023-01" db="EMBL/GenBank/DDBJ databases">
        <title>Psychroserpens ponticola sp. nov., isolated from seawater.</title>
        <authorList>
            <person name="Kristyanto S."/>
            <person name="Jung J."/>
            <person name="Kim J.M."/>
            <person name="Jeon C.O."/>
        </authorList>
    </citation>
    <scope>NUCLEOTIDE SEQUENCE [LARGE SCALE GENOMIC DNA]</scope>
    <source>
        <strain evidence="4 5">MSW6</strain>
    </source>
</reference>
<dbReference type="SUPFAM" id="SSF49265">
    <property type="entry name" value="Fibronectin type III"/>
    <property type="match status" value="1"/>
</dbReference>
<gene>
    <name evidence="4" type="ORF">MUN68_010565</name>
</gene>
<evidence type="ECO:0000313" key="5">
    <source>
        <dbReference type="Proteomes" id="UP001202717"/>
    </source>
</evidence>
<evidence type="ECO:0000256" key="2">
    <source>
        <dbReference type="SAM" id="SignalP"/>
    </source>
</evidence>
<dbReference type="InterPro" id="IPR013783">
    <property type="entry name" value="Ig-like_fold"/>
</dbReference>
<sequence>MKKITLLCVLALTFVFTNEVVAQTLNQNANWPNASWMVTGTYTVAPNPGDAFQADPTMVANFAYNDDPNATGGDQSYDDIAAESPVIDLTAAAGAGETWISIAGNYVYNRVDVVGELLTFQYWDADATNWVDYPGGLFDAARETVDQPTGDMCAGTSEPYTTDVLDISTFTATQLSGFRYRIFYDDDFDGGNAWEYGFCFDSPTIASATPPSCPDPTTLSATTLNTTDVTLEWVEIGSAGLWNIEIVDVTGAGTQTMVPTYSGVSSPYTETMLIPGNEYEFYVQSDCEADGTSNWIGPVQWTQPNLGDVCESAIVVASLPYSVTDDTGNYGNDYDGAPGGVADCGTGNNYLSGDDVVYEYTAASDTSINISLTDIGSTYTGIFVYNDCADIGVMCAAEGDFYNFVDGIVPLGFDFAVTNSETYYIVISTWATPQTTAYTLNITENSCTDATVAYSVVNDCDNSGGFNVLVDLTNMGSSTSIDINDDQGSATQSTGIAGMFTFGPYVNATDVVISITDNDDPSCNLTSDVLTQAACPPANDACVDAIAVNDGDSITGSTIASSNIEGLTACQNGGGSATTGCSAGTGFVGFFNGVWYVYTAGPDEAISVTTDNSLTPFDTEILVFSGDCANLTCVGGDDDGGENASLSTFCWESSATEGNTVDYYIYVDGNSVAAIGDFTLDVSVESTLSTTDFENKNAFTYFPNPVNNELTLRAQNTIQNVSVLNMLGQEVLKTSPNALESKLDMSALTQGAYFVQVTINNVTEIVRVIKD</sequence>
<proteinExistence type="predicted"/>
<feature type="domain" description="Fibronectin type-III" evidence="3">
    <location>
        <begin position="215"/>
        <end position="305"/>
    </location>
</feature>
<evidence type="ECO:0000259" key="3">
    <source>
        <dbReference type="PROSITE" id="PS50853"/>
    </source>
</evidence>
<dbReference type="Pfam" id="PF18962">
    <property type="entry name" value="Por_Secre_tail"/>
    <property type="match status" value="1"/>
</dbReference>
<dbReference type="EMBL" id="CP116221">
    <property type="protein sequence ID" value="WCO00510.1"/>
    <property type="molecule type" value="Genomic_DNA"/>
</dbReference>
<organism evidence="4 5">
    <name type="scientific">Psychroserpens ponticola</name>
    <dbReference type="NCBI Taxonomy" id="2932268"/>
    <lineage>
        <taxon>Bacteria</taxon>
        <taxon>Pseudomonadati</taxon>
        <taxon>Bacteroidota</taxon>
        <taxon>Flavobacteriia</taxon>
        <taxon>Flavobacteriales</taxon>
        <taxon>Flavobacteriaceae</taxon>
        <taxon>Psychroserpens</taxon>
    </lineage>
</organism>
<evidence type="ECO:0000313" key="4">
    <source>
        <dbReference type="EMBL" id="WCO00510.1"/>
    </source>
</evidence>
<evidence type="ECO:0000256" key="1">
    <source>
        <dbReference type="ARBA" id="ARBA00022729"/>
    </source>
</evidence>
<dbReference type="InterPro" id="IPR036116">
    <property type="entry name" value="FN3_sf"/>
</dbReference>
<dbReference type="PROSITE" id="PS50853">
    <property type="entry name" value="FN3"/>
    <property type="match status" value="1"/>
</dbReference>
<dbReference type="InterPro" id="IPR026444">
    <property type="entry name" value="Secre_tail"/>
</dbReference>
<dbReference type="Proteomes" id="UP001202717">
    <property type="component" value="Chromosome"/>
</dbReference>
<feature type="chain" id="PRO_5045151015" evidence="2">
    <location>
        <begin position="23"/>
        <end position="771"/>
    </location>
</feature>
<dbReference type="CDD" id="cd00063">
    <property type="entry name" value="FN3"/>
    <property type="match status" value="1"/>
</dbReference>
<dbReference type="NCBIfam" id="TIGR04183">
    <property type="entry name" value="Por_Secre_tail"/>
    <property type="match status" value="1"/>
</dbReference>
<keyword evidence="5" id="KW-1185">Reference proteome</keyword>